<reference evidence="1" key="1">
    <citation type="submission" date="2013-08" db="EMBL/GenBank/DDBJ databases">
        <authorList>
            <person name="Mendez C."/>
            <person name="Richter M."/>
            <person name="Ferrer M."/>
            <person name="Sanchez J."/>
        </authorList>
    </citation>
    <scope>NUCLEOTIDE SEQUENCE</scope>
</reference>
<reference evidence="1" key="2">
    <citation type="journal article" date="2014" name="ISME J.">
        <title>Microbial stratification in low pH oxic and suboxic macroscopic growths along an acid mine drainage.</title>
        <authorList>
            <person name="Mendez-Garcia C."/>
            <person name="Mesa V."/>
            <person name="Sprenger R.R."/>
            <person name="Richter M."/>
            <person name="Diez M.S."/>
            <person name="Solano J."/>
            <person name="Bargiela R."/>
            <person name="Golyshina O.V."/>
            <person name="Manteca A."/>
            <person name="Ramos J.L."/>
            <person name="Gallego J.R."/>
            <person name="Llorente I."/>
            <person name="Martins Dos Santos V.A."/>
            <person name="Jensen O.N."/>
            <person name="Pelaez A.I."/>
            <person name="Sanchez J."/>
            <person name="Ferrer M."/>
        </authorList>
    </citation>
    <scope>NUCLEOTIDE SEQUENCE</scope>
</reference>
<organism evidence="1">
    <name type="scientific">mine drainage metagenome</name>
    <dbReference type="NCBI Taxonomy" id="410659"/>
    <lineage>
        <taxon>unclassified sequences</taxon>
        <taxon>metagenomes</taxon>
        <taxon>ecological metagenomes</taxon>
    </lineage>
</organism>
<dbReference type="PROSITE" id="PS01098">
    <property type="entry name" value="LIPASE_GDSL_SER"/>
    <property type="match status" value="1"/>
</dbReference>
<gene>
    <name evidence="1" type="ORF">B1A_13430</name>
</gene>
<accession>T1BBX2</accession>
<dbReference type="GO" id="GO:0016298">
    <property type="term" value="F:lipase activity"/>
    <property type="evidence" value="ECO:0007669"/>
    <property type="project" value="InterPro"/>
</dbReference>
<dbReference type="EMBL" id="AUZX01009824">
    <property type="protein sequence ID" value="EQD50489.1"/>
    <property type="molecule type" value="Genomic_DNA"/>
</dbReference>
<dbReference type="InterPro" id="IPR008265">
    <property type="entry name" value="Lipase_GDSL_AS"/>
</dbReference>
<name>T1BBX2_9ZZZZ</name>
<protein>
    <submittedName>
        <fullName evidence="1">Secreted protein</fullName>
    </submittedName>
</protein>
<proteinExistence type="predicted"/>
<comment type="caution">
    <text evidence="1">The sequence shown here is derived from an EMBL/GenBank/DDBJ whole genome shotgun (WGS) entry which is preliminary data.</text>
</comment>
<dbReference type="AlphaFoldDB" id="T1BBX2"/>
<evidence type="ECO:0000313" key="1">
    <source>
        <dbReference type="EMBL" id="EQD50489.1"/>
    </source>
</evidence>
<sequence>MRKRLTWVLTALAALGVSLSAMAMKLPSRPRKTHAPVVLTAPAWQSGTYWANFDHNLLVDFADLAHFRAADRRVGQPAPGTDRVVFLGDSITEGGS</sequence>
<dbReference type="GO" id="GO:0006629">
    <property type="term" value="P:lipid metabolic process"/>
    <property type="evidence" value="ECO:0007669"/>
    <property type="project" value="InterPro"/>
</dbReference>